<dbReference type="InterPro" id="IPR036397">
    <property type="entry name" value="RNaseH_sf"/>
</dbReference>
<reference evidence="1" key="2">
    <citation type="submission" date="2021-01" db="EMBL/GenBank/DDBJ databases">
        <authorList>
            <person name="Schikora-Tamarit M.A."/>
        </authorList>
    </citation>
    <scope>NUCLEOTIDE SEQUENCE</scope>
    <source>
        <strain evidence="1">CBS2887</strain>
    </source>
</reference>
<dbReference type="SUPFAM" id="SSF53098">
    <property type="entry name" value="Ribonuclease H-like"/>
    <property type="match status" value="1"/>
</dbReference>
<dbReference type="GO" id="GO:0043625">
    <property type="term" value="C:delta DNA polymerase complex"/>
    <property type="evidence" value="ECO:0007669"/>
    <property type="project" value="TreeGrafter"/>
</dbReference>
<dbReference type="GO" id="GO:0006297">
    <property type="term" value="P:nucleotide-excision repair, DNA gap filling"/>
    <property type="evidence" value="ECO:0007669"/>
    <property type="project" value="TreeGrafter"/>
</dbReference>
<dbReference type="Gene3D" id="3.30.420.10">
    <property type="entry name" value="Ribonuclease H-like superfamily/Ribonuclease H"/>
    <property type="match status" value="1"/>
</dbReference>
<dbReference type="PANTHER" id="PTHR10322:SF23">
    <property type="entry name" value="DNA POLYMERASE DELTA CATALYTIC SUBUNIT"/>
    <property type="match status" value="1"/>
</dbReference>
<sequence length="160" mass="18797">MWGFDFKYILERVKVCAREMQYQFTNLGRLKNISTKMTQRKQQRATCSFPETSTLTFSLEHSAKKYLNDEKEDFSYGKIYSAQHGDSSTRKRMAVYCIKDSWLALRVFQVSKCLESYLKESRTYGTPIHQRFQWRTPLKITGVRKRFLAVTILGPTVPTP</sequence>
<dbReference type="PANTHER" id="PTHR10322">
    <property type="entry name" value="DNA POLYMERASE CATALYTIC SUBUNIT"/>
    <property type="match status" value="1"/>
</dbReference>
<evidence type="ECO:0000313" key="1">
    <source>
        <dbReference type="EMBL" id="KAH3682372.1"/>
    </source>
</evidence>
<accession>A0A9P8Q1X1</accession>
<dbReference type="EMBL" id="JAEUBG010003743">
    <property type="protein sequence ID" value="KAH3682372.1"/>
    <property type="molecule type" value="Genomic_DNA"/>
</dbReference>
<dbReference type="GO" id="GO:0006287">
    <property type="term" value="P:base-excision repair, gap-filling"/>
    <property type="evidence" value="ECO:0007669"/>
    <property type="project" value="TreeGrafter"/>
</dbReference>
<organism evidence="1 2">
    <name type="scientific">Wickerhamomyces pijperi</name>
    <name type="common">Yeast</name>
    <name type="synonym">Pichia pijperi</name>
    <dbReference type="NCBI Taxonomy" id="599730"/>
    <lineage>
        <taxon>Eukaryota</taxon>
        <taxon>Fungi</taxon>
        <taxon>Dikarya</taxon>
        <taxon>Ascomycota</taxon>
        <taxon>Saccharomycotina</taxon>
        <taxon>Saccharomycetes</taxon>
        <taxon>Phaffomycetales</taxon>
        <taxon>Wickerhamomycetaceae</taxon>
        <taxon>Wickerhamomyces</taxon>
    </lineage>
</organism>
<protein>
    <submittedName>
        <fullName evidence="1">Uncharacterized protein</fullName>
    </submittedName>
</protein>
<dbReference type="AlphaFoldDB" id="A0A9P8Q1X1"/>
<name>A0A9P8Q1X1_WICPI</name>
<dbReference type="GO" id="GO:0045004">
    <property type="term" value="P:DNA replication proofreading"/>
    <property type="evidence" value="ECO:0007669"/>
    <property type="project" value="TreeGrafter"/>
</dbReference>
<proteinExistence type="predicted"/>
<dbReference type="GO" id="GO:0008296">
    <property type="term" value="F:3'-5'-DNA exonuclease activity"/>
    <property type="evidence" value="ECO:0007669"/>
    <property type="project" value="TreeGrafter"/>
</dbReference>
<dbReference type="InterPro" id="IPR050240">
    <property type="entry name" value="DNA_pol_type-B"/>
</dbReference>
<gene>
    <name evidence="1" type="ORF">WICPIJ_006658</name>
</gene>
<evidence type="ECO:0000313" key="2">
    <source>
        <dbReference type="Proteomes" id="UP000774326"/>
    </source>
</evidence>
<reference evidence="1" key="1">
    <citation type="journal article" date="2021" name="Open Biol.">
        <title>Shared evolutionary footprints suggest mitochondrial oxidative damage underlies multiple complex I losses in fungi.</title>
        <authorList>
            <person name="Schikora-Tamarit M.A."/>
            <person name="Marcet-Houben M."/>
            <person name="Nosek J."/>
            <person name="Gabaldon T."/>
        </authorList>
    </citation>
    <scope>NUCLEOTIDE SEQUENCE</scope>
    <source>
        <strain evidence="1">CBS2887</strain>
    </source>
</reference>
<dbReference type="OrthoDB" id="2414538at2759"/>
<dbReference type="GO" id="GO:0003887">
    <property type="term" value="F:DNA-directed DNA polymerase activity"/>
    <property type="evidence" value="ECO:0007669"/>
    <property type="project" value="TreeGrafter"/>
</dbReference>
<keyword evidence="2" id="KW-1185">Reference proteome</keyword>
<dbReference type="GO" id="GO:0003676">
    <property type="term" value="F:nucleic acid binding"/>
    <property type="evidence" value="ECO:0007669"/>
    <property type="project" value="InterPro"/>
</dbReference>
<dbReference type="Proteomes" id="UP000774326">
    <property type="component" value="Unassembled WGS sequence"/>
</dbReference>
<dbReference type="InterPro" id="IPR012337">
    <property type="entry name" value="RNaseH-like_sf"/>
</dbReference>
<comment type="caution">
    <text evidence="1">The sequence shown here is derived from an EMBL/GenBank/DDBJ whole genome shotgun (WGS) entry which is preliminary data.</text>
</comment>